<dbReference type="EMBL" id="AEYE02000013">
    <property type="protein sequence ID" value="EPE98187.1"/>
    <property type="molecule type" value="Genomic_DNA"/>
</dbReference>
<accession>S3HH74</accession>
<comment type="caution">
    <text evidence="1">The sequence shown here is derived from an EMBL/GenBank/DDBJ whole genome shotgun (WGS) entry which is preliminary data.</text>
</comment>
<dbReference type="Proteomes" id="UP000014411">
    <property type="component" value="Unassembled WGS sequence"/>
</dbReference>
<dbReference type="AlphaFoldDB" id="S3HH74"/>
<sequence length="60" mass="6669">MVLPLVFFFWTAAEQGGAGRCLGAILKPFFEELQLESQGARRTVNYGEDEQCRTATFIPG</sequence>
<evidence type="ECO:0000313" key="1">
    <source>
        <dbReference type="EMBL" id="EPE98187.1"/>
    </source>
</evidence>
<dbReference type="HOGENOM" id="CLU_2938537_0_0_5"/>
<organism evidence="1 2">
    <name type="scientific">Rhizobium grahamii CCGE 502</name>
    <dbReference type="NCBI Taxonomy" id="990285"/>
    <lineage>
        <taxon>Bacteria</taxon>
        <taxon>Pseudomonadati</taxon>
        <taxon>Pseudomonadota</taxon>
        <taxon>Alphaproteobacteria</taxon>
        <taxon>Hyphomicrobiales</taxon>
        <taxon>Rhizobiaceae</taxon>
        <taxon>Rhizobium/Agrobacterium group</taxon>
        <taxon>Rhizobium</taxon>
    </lineage>
</organism>
<dbReference type="STRING" id="990285.RGCCGE502_10886"/>
<gene>
    <name evidence="1" type="ORF">RGCCGE502_10886</name>
</gene>
<reference evidence="1 2" key="1">
    <citation type="journal article" date="2012" name="J. Bacteriol.">
        <title>Genome sequence of Rhizobium grahamii CCGE502, a broad-host-range symbiont with low nodulation competitiveness in Phaseolus vulgaris.</title>
        <authorList>
            <person name="Althabegoiti M.J."/>
            <person name="Lozano L."/>
            <person name="Torres-Tejerizo G."/>
            <person name="Ormeno-Orrillo E."/>
            <person name="Rogel M.A."/>
            <person name="Gonzalez V."/>
            <person name="Martinez-Romero E."/>
        </authorList>
    </citation>
    <scope>NUCLEOTIDE SEQUENCE [LARGE SCALE GENOMIC DNA]</scope>
    <source>
        <strain evidence="1 2">CCGE 502</strain>
    </source>
</reference>
<keyword evidence="2" id="KW-1185">Reference proteome</keyword>
<evidence type="ECO:0000313" key="2">
    <source>
        <dbReference type="Proteomes" id="UP000014411"/>
    </source>
</evidence>
<protein>
    <submittedName>
        <fullName evidence="1">Uncharacterized protein</fullName>
    </submittedName>
</protein>
<name>S3HH74_9HYPH</name>
<proteinExistence type="predicted"/>